<dbReference type="Pfam" id="PF01113">
    <property type="entry name" value="DapB_N"/>
    <property type="match status" value="1"/>
</dbReference>
<comment type="caution">
    <text evidence="14">The sequence shown here is derived from an EMBL/GenBank/DDBJ whole genome shotgun (WGS) entry which is preliminary data.</text>
</comment>
<gene>
    <name evidence="14" type="ORF">ACFFN0_14990</name>
</gene>
<keyword evidence="3" id="KW-0521">NADP</keyword>
<comment type="catalytic activity">
    <reaction evidence="10">
        <text>(S)-2,3,4,5-tetrahydrodipicolinate + NADP(+) + H2O = (2S,4S)-4-hydroxy-2,3,4,5-tetrahydrodipicolinate + NADPH + H(+)</text>
        <dbReference type="Rhea" id="RHEA:35331"/>
        <dbReference type="ChEBI" id="CHEBI:15377"/>
        <dbReference type="ChEBI" id="CHEBI:15378"/>
        <dbReference type="ChEBI" id="CHEBI:16845"/>
        <dbReference type="ChEBI" id="CHEBI:57783"/>
        <dbReference type="ChEBI" id="CHEBI:58349"/>
        <dbReference type="ChEBI" id="CHEBI:67139"/>
        <dbReference type="EC" id="1.17.1.8"/>
    </reaction>
</comment>
<dbReference type="EC" id="1.17.1.8" evidence="9"/>
<comment type="pathway">
    <text evidence="8">Amino-acid biosynthesis; L-lysine biosynthesis via DAP pathway; (S)-tetrahydrodipicolinate from L-aspartate: step 4/4.</text>
</comment>
<keyword evidence="5 14" id="KW-0560">Oxidoreductase</keyword>
<evidence type="ECO:0000256" key="11">
    <source>
        <dbReference type="ARBA" id="ARBA00049396"/>
    </source>
</evidence>
<organism evidence="14 15">
    <name type="scientific">Ornithinimicrobium kibberense</name>
    <dbReference type="NCBI Taxonomy" id="282060"/>
    <lineage>
        <taxon>Bacteria</taxon>
        <taxon>Bacillati</taxon>
        <taxon>Actinomycetota</taxon>
        <taxon>Actinomycetes</taxon>
        <taxon>Micrococcales</taxon>
        <taxon>Ornithinimicrobiaceae</taxon>
        <taxon>Ornithinimicrobium</taxon>
    </lineage>
</organism>
<feature type="domain" description="Dihydrodipicolinate reductase C-terminal" evidence="13">
    <location>
        <begin position="100"/>
        <end position="221"/>
    </location>
</feature>
<dbReference type="SUPFAM" id="SSF51735">
    <property type="entry name" value="NAD(P)-binding Rossmann-fold domains"/>
    <property type="match status" value="1"/>
</dbReference>
<dbReference type="InterPro" id="IPR023940">
    <property type="entry name" value="DHDPR_bac"/>
</dbReference>
<dbReference type="PANTHER" id="PTHR20836:SF0">
    <property type="entry name" value="4-HYDROXY-TETRAHYDRODIPICOLINATE REDUCTASE 1, CHLOROPLASTIC-RELATED"/>
    <property type="match status" value="1"/>
</dbReference>
<keyword evidence="4" id="KW-0220">Diaminopimelate biosynthesis</keyword>
<dbReference type="InterPro" id="IPR022663">
    <property type="entry name" value="DapB_C"/>
</dbReference>
<accession>A0ABV5V6F8</accession>
<dbReference type="PANTHER" id="PTHR20836">
    <property type="entry name" value="DIHYDRODIPICOLINATE REDUCTASE"/>
    <property type="match status" value="1"/>
</dbReference>
<evidence type="ECO:0000256" key="9">
    <source>
        <dbReference type="ARBA" id="ARBA00038983"/>
    </source>
</evidence>
<dbReference type="Gene3D" id="3.40.50.720">
    <property type="entry name" value="NAD(P)-binding Rossmann-like Domain"/>
    <property type="match status" value="1"/>
</dbReference>
<protein>
    <recommendedName>
        <fullName evidence="9">4-hydroxy-tetrahydrodipicolinate reductase</fullName>
        <ecNumber evidence="9">1.17.1.8</ecNumber>
    </recommendedName>
</protein>
<evidence type="ECO:0000256" key="6">
    <source>
        <dbReference type="ARBA" id="ARBA00023027"/>
    </source>
</evidence>
<evidence type="ECO:0000256" key="1">
    <source>
        <dbReference type="ARBA" id="ARBA00006642"/>
    </source>
</evidence>
<dbReference type="Gene3D" id="3.30.360.10">
    <property type="entry name" value="Dihydrodipicolinate Reductase, domain 2"/>
    <property type="match status" value="1"/>
</dbReference>
<evidence type="ECO:0000256" key="10">
    <source>
        <dbReference type="ARBA" id="ARBA00049080"/>
    </source>
</evidence>
<evidence type="ECO:0000256" key="2">
    <source>
        <dbReference type="ARBA" id="ARBA00022605"/>
    </source>
</evidence>
<keyword evidence="2" id="KW-0028">Amino-acid biosynthesis</keyword>
<dbReference type="PIRSF" id="PIRSF000161">
    <property type="entry name" value="DHPR"/>
    <property type="match status" value="1"/>
</dbReference>
<comment type="catalytic activity">
    <reaction evidence="11">
        <text>(S)-2,3,4,5-tetrahydrodipicolinate + NAD(+) + H2O = (2S,4S)-4-hydroxy-2,3,4,5-tetrahydrodipicolinate + NADH + H(+)</text>
        <dbReference type="Rhea" id="RHEA:35323"/>
        <dbReference type="ChEBI" id="CHEBI:15377"/>
        <dbReference type="ChEBI" id="CHEBI:15378"/>
        <dbReference type="ChEBI" id="CHEBI:16845"/>
        <dbReference type="ChEBI" id="CHEBI:57540"/>
        <dbReference type="ChEBI" id="CHEBI:57945"/>
        <dbReference type="ChEBI" id="CHEBI:67139"/>
        <dbReference type="EC" id="1.17.1.8"/>
    </reaction>
</comment>
<dbReference type="Proteomes" id="UP001589613">
    <property type="component" value="Unassembled WGS sequence"/>
</dbReference>
<evidence type="ECO:0000313" key="15">
    <source>
        <dbReference type="Proteomes" id="UP001589613"/>
    </source>
</evidence>
<reference evidence="14 15" key="1">
    <citation type="submission" date="2024-09" db="EMBL/GenBank/DDBJ databases">
        <authorList>
            <person name="Sun Q."/>
            <person name="Mori K."/>
        </authorList>
    </citation>
    <scope>NUCLEOTIDE SEQUENCE [LARGE SCALE GENOMIC DNA]</scope>
    <source>
        <strain evidence="14 15">JCM 12763</strain>
    </source>
</reference>
<dbReference type="InterPro" id="IPR000846">
    <property type="entry name" value="DapB_N"/>
</dbReference>
<evidence type="ECO:0000259" key="13">
    <source>
        <dbReference type="Pfam" id="PF05173"/>
    </source>
</evidence>
<evidence type="ECO:0000259" key="12">
    <source>
        <dbReference type="Pfam" id="PF01113"/>
    </source>
</evidence>
<sequence length="244" mass="24673">MALSVGLLGTGRLGSAIRAAAASQDDVEVVWAVGRGTSLDGLAPVDVAVDVSSADAVAGHLAWARSTGTPLVVGTTGWDPALVPADVDLPVLVAPNFSLGVALVEQLARALGRYAAHTPSPVDLAVTDTHHRHKVDAPSGTAVLLREALAEGADADAGQVQTTSLRVGEVVGRHEVVAASALETITLAHEAHDRAVFATGALTAARWLVGRPAGRWSMADLAAEHLTTLTTPTTPGAPAPDAAA</sequence>
<dbReference type="SUPFAM" id="SSF55347">
    <property type="entry name" value="Glyceraldehyde-3-phosphate dehydrogenase-like, C-terminal domain"/>
    <property type="match status" value="1"/>
</dbReference>
<dbReference type="InterPro" id="IPR036291">
    <property type="entry name" value="NAD(P)-bd_dom_sf"/>
</dbReference>
<evidence type="ECO:0000256" key="5">
    <source>
        <dbReference type="ARBA" id="ARBA00023002"/>
    </source>
</evidence>
<comment type="similarity">
    <text evidence="1">Belongs to the DapB family.</text>
</comment>
<evidence type="ECO:0000256" key="8">
    <source>
        <dbReference type="ARBA" id="ARBA00037922"/>
    </source>
</evidence>
<keyword evidence="15" id="KW-1185">Reference proteome</keyword>
<feature type="domain" description="Dihydrodipicolinate reductase N-terminal" evidence="12">
    <location>
        <begin position="4"/>
        <end position="97"/>
    </location>
</feature>
<name>A0ABV5V6F8_9MICO</name>
<evidence type="ECO:0000256" key="3">
    <source>
        <dbReference type="ARBA" id="ARBA00022857"/>
    </source>
</evidence>
<proteinExistence type="inferred from homology"/>
<dbReference type="EMBL" id="JBHMAX010000033">
    <property type="protein sequence ID" value="MFB9733352.1"/>
    <property type="molecule type" value="Genomic_DNA"/>
</dbReference>
<evidence type="ECO:0000313" key="14">
    <source>
        <dbReference type="EMBL" id="MFB9733352.1"/>
    </source>
</evidence>
<evidence type="ECO:0000256" key="4">
    <source>
        <dbReference type="ARBA" id="ARBA00022915"/>
    </source>
</evidence>
<keyword evidence="6" id="KW-0520">NAD</keyword>
<dbReference type="Pfam" id="PF05173">
    <property type="entry name" value="DapB_C"/>
    <property type="match status" value="1"/>
</dbReference>
<dbReference type="GO" id="GO:0008839">
    <property type="term" value="F:4-hydroxy-tetrahydrodipicolinate reductase"/>
    <property type="evidence" value="ECO:0007669"/>
    <property type="project" value="UniProtKB-EC"/>
</dbReference>
<keyword evidence="7" id="KW-0457">Lysine biosynthesis</keyword>
<dbReference type="RefSeq" id="WP_141339412.1">
    <property type="nucleotide sequence ID" value="NZ_JBHMAX010000033.1"/>
</dbReference>
<evidence type="ECO:0000256" key="7">
    <source>
        <dbReference type="ARBA" id="ARBA00023154"/>
    </source>
</evidence>